<dbReference type="PANTHER" id="PTHR43802:SF1">
    <property type="entry name" value="IP11341P-RELATED"/>
    <property type="match status" value="1"/>
</dbReference>
<sequence>MIASLSPAEALALVGDGLDDSIAGFVSGRPMLAIDLDQPFADSVVQRLARLLAPVPVIVVGVASESVPASPGVLDLDIVLCDSASAPRPWVHCPEGTASRLGALAPSIDGSPAAATALAQLLRMGEPMTAEEAIVAESFVYGLLQGNDDHRRWLAQRGDRTRKPRPTTAVVRVERDRETLVVTLDRPEVRNAYGARMRDELTEAFRLVDVDSTIERTELRGSGPAFCSGGDLDEFGTASDPLAAHMIRTTRSAAVVMTRIADRVTAFVHGTCVGAGVELPAFAAEVVAHPDATFLLPEISMGLVPGAGGTSSIPRRIGRHRTLLFALEQNPIDAPTALGWGLIDRIDEASFTIERTSS</sequence>
<accession>A0A6J6IS55</accession>
<dbReference type="CDD" id="cd06558">
    <property type="entry name" value="crotonase-like"/>
    <property type="match status" value="1"/>
</dbReference>
<dbReference type="AlphaFoldDB" id="A0A6J6IS55"/>
<name>A0A6J6IS55_9ZZZZ</name>
<dbReference type="Gene3D" id="3.90.226.10">
    <property type="entry name" value="2-enoyl-CoA Hydratase, Chain A, domain 1"/>
    <property type="match status" value="1"/>
</dbReference>
<dbReference type="Pfam" id="PF00378">
    <property type="entry name" value="ECH_1"/>
    <property type="match status" value="1"/>
</dbReference>
<comment type="similarity">
    <text evidence="1">Belongs to the enoyl-CoA hydratase/isomerase family.</text>
</comment>
<protein>
    <submittedName>
        <fullName evidence="2">Unannotated protein</fullName>
    </submittedName>
</protein>
<dbReference type="EMBL" id="CAEZUP010000166">
    <property type="protein sequence ID" value="CAB4627264.1"/>
    <property type="molecule type" value="Genomic_DNA"/>
</dbReference>
<reference evidence="2" key="1">
    <citation type="submission" date="2020-05" db="EMBL/GenBank/DDBJ databases">
        <authorList>
            <person name="Chiriac C."/>
            <person name="Salcher M."/>
            <person name="Ghai R."/>
            <person name="Kavagutti S V."/>
        </authorList>
    </citation>
    <scope>NUCLEOTIDE SEQUENCE</scope>
</reference>
<gene>
    <name evidence="2" type="ORF">UFOPK1835_02212</name>
</gene>
<dbReference type="PANTHER" id="PTHR43802">
    <property type="entry name" value="ENOYL-COA HYDRATASE"/>
    <property type="match status" value="1"/>
</dbReference>
<evidence type="ECO:0000256" key="1">
    <source>
        <dbReference type="ARBA" id="ARBA00005254"/>
    </source>
</evidence>
<organism evidence="2">
    <name type="scientific">freshwater metagenome</name>
    <dbReference type="NCBI Taxonomy" id="449393"/>
    <lineage>
        <taxon>unclassified sequences</taxon>
        <taxon>metagenomes</taxon>
        <taxon>ecological metagenomes</taxon>
    </lineage>
</organism>
<dbReference type="InterPro" id="IPR029045">
    <property type="entry name" value="ClpP/crotonase-like_dom_sf"/>
</dbReference>
<dbReference type="InterPro" id="IPR001753">
    <property type="entry name" value="Enoyl-CoA_hydra/iso"/>
</dbReference>
<proteinExistence type="inferred from homology"/>
<dbReference type="SUPFAM" id="SSF52096">
    <property type="entry name" value="ClpP/crotonase"/>
    <property type="match status" value="1"/>
</dbReference>
<evidence type="ECO:0000313" key="2">
    <source>
        <dbReference type="EMBL" id="CAB4627264.1"/>
    </source>
</evidence>